<evidence type="ECO:0000313" key="3">
    <source>
        <dbReference type="Proteomes" id="UP000738359"/>
    </source>
</evidence>
<gene>
    <name evidence="2" type="ORF">BGZ70_001752</name>
</gene>
<dbReference type="OrthoDB" id="116716at2759"/>
<proteinExistence type="predicted"/>
<evidence type="ECO:0000313" key="2">
    <source>
        <dbReference type="EMBL" id="KAF9949508.1"/>
    </source>
</evidence>
<dbReference type="EMBL" id="JAAAHY010001400">
    <property type="protein sequence ID" value="KAF9949508.1"/>
    <property type="molecule type" value="Genomic_DNA"/>
</dbReference>
<feature type="compositionally biased region" description="Low complexity" evidence="1">
    <location>
        <begin position="98"/>
        <end position="108"/>
    </location>
</feature>
<organism evidence="2 3">
    <name type="scientific">Mortierella alpina</name>
    <name type="common">Oleaginous fungus</name>
    <name type="synonym">Mortierella renispora</name>
    <dbReference type="NCBI Taxonomy" id="64518"/>
    <lineage>
        <taxon>Eukaryota</taxon>
        <taxon>Fungi</taxon>
        <taxon>Fungi incertae sedis</taxon>
        <taxon>Mucoromycota</taxon>
        <taxon>Mortierellomycotina</taxon>
        <taxon>Mortierellomycetes</taxon>
        <taxon>Mortierellales</taxon>
        <taxon>Mortierellaceae</taxon>
        <taxon>Mortierella</taxon>
    </lineage>
</organism>
<dbReference type="Proteomes" id="UP000738359">
    <property type="component" value="Unassembled WGS sequence"/>
</dbReference>
<accession>A0A9P6IVC6</accession>
<feature type="region of interest" description="Disordered" evidence="1">
    <location>
        <begin position="98"/>
        <end position="129"/>
    </location>
</feature>
<comment type="caution">
    <text evidence="2">The sequence shown here is derived from an EMBL/GenBank/DDBJ whole genome shotgun (WGS) entry which is preliminary data.</text>
</comment>
<sequence length="129" mass="14722">MFTLRKSDSYSVLMTLLQQHIEELKARKPENRGLVWPHLTPYVQPTYSTNQQHYRPISAENYDVVLAAAWRAERRRLGAGADIIVKMYVYLKDTAKSASSSQRAVQSQPRIEEAVQVNSVDRNATARST</sequence>
<evidence type="ECO:0000256" key="1">
    <source>
        <dbReference type="SAM" id="MobiDB-lite"/>
    </source>
</evidence>
<protein>
    <submittedName>
        <fullName evidence="2">Uncharacterized protein</fullName>
    </submittedName>
</protein>
<reference evidence="2" key="1">
    <citation type="journal article" date="2020" name="Fungal Divers.">
        <title>Resolving the Mortierellaceae phylogeny through synthesis of multi-gene phylogenetics and phylogenomics.</title>
        <authorList>
            <person name="Vandepol N."/>
            <person name="Liber J."/>
            <person name="Desiro A."/>
            <person name="Na H."/>
            <person name="Kennedy M."/>
            <person name="Barry K."/>
            <person name="Grigoriev I.V."/>
            <person name="Miller A.N."/>
            <person name="O'Donnell K."/>
            <person name="Stajich J.E."/>
            <person name="Bonito G."/>
        </authorList>
    </citation>
    <scope>NUCLEOTIDE SEQUENCE</scope>
    <source>
        <strain evidence="2">CK1249</strain>
    </source>
</reference>
<keyword evidence="3" id="KW-1185">Reference proteome</keyword>
<name>A0A9P6IVC6_MORAP</name>
<feature type="compositionally biased region" description="Polar residues" evidence="1">
    <location>
        <begin position="116"/>
        <end position="129"/>
    </location>
</feature>
<dbReference type="AlphaFoldDB" id="A0A9P6IVC6"/>